<name>A0AA35LAQ4_9SAUR</name>
<keyword evidence="2" id="KW-1185">Reference proteome</keyword>
<accession>A0AA35LAQ4</accession>
<dbReference type="AlphaFoldDB" id="A0AA35LAQ4"/>
<gene>
    <name evidence="1" type="ORF">PODLI_1B027352</name>
</gene>
<evidence type="ECO:0000313" key="1">
    <source>
        <dbReference type="EMBL" id="CAI5792694.1"/>
    </source>
</evidence>
<evidence type="ECO:0000313" key="2">
    <source>
        <dbReference type="Proteomes" id="UP001178461"/>
    </source>
</evidence>
<proteinExistence type="predicted"/>
<organism evidence="1 2">
    <name type="scientific">Podarcis lilfordi</name>
    <name type="common">Lilford's wall lizard</name>
    <dbReference type="NCBI Taxonomy" id="74358"/>
    <lineage>
        <taxon>Eukaryota</taxon>
        <taxon>Metazoa</taxon>
        <taxon>Chordata</taxon>
        <taxon>Craniata</taxon>
        <taxon>Vertebrata</taxon>
        <taxon>Euteleostomi</taxon>
        <taxon>Lepidosauria</taxon>
        <taxon>Squamata</taxon>
        <taxon>Bifurcata</taxon>
        <taxon>Unidentata</taxon>
        <taxon>Episquamata</taxon>
        <taxon>Laterata</taxon>
        <taxon>Lacertibaenia</taxon>
        <taxon>Lacertidae</taxon>
        <taxon>Podarcis</taxon>
    </lineage>
</organism>
<dbReference type="Proteomes" id="UP001178461">
    <property type="component" value="Chromosome 14"/>
</dbReference>
<feature type="non-terminal residue" evidence="1">
    <location>
        <position position="120"/>
    </location>
</feature>
<dbReference type="EMBL" id="OX395139">
    <property type="protein sequence ID" value="CAI5792694.1"/>
    <property type="molecule type" value="Genomic_DNA"/>
</dbReference>
<protein>
    <submittedName>
        <fullName evidence="1">Uncharacterized protein</fullName>
    </submittedName>
</protein>
<sequence length="120" mass="13071">MVLFQNVVQFGLSGEVSGNLGKESWTKYPNRALKAFTTSHSKEKALKELTAFSTPAVQKRALEFSFDATKIKTGAADSTHAVHCRVREVRMCLLLFDFDSSVLALPAALHGGGTEILISQ</sequence>
<reference evidence="1" key="1">
    <citation type="submission" date="2022-12" db="EMBL/GenBank/DDBJ databases">
        <authorList>
            <person name="Alioto T."/>
            <person name="Alioto T."/>
            <person name="Gomez Garrido J."/>
        </authorList>
    </citation>
    <scope>NUCLEOTIDE SEQUENCE</scope>
</reference>